<comment type="similarity">
    <text evidence="10">Belongs to the PlsY family.</text>
</comment>
<evidence type="ECO:0000256" key="4">
    <source>
        <dbReference type="ARBA" id="ARBA00022692"/>
    </source>
</evidence>
<evidence type="ECO:0000313" key="12">
    <source>
        <dbReference type="Proteomes" id="UP001321804"/>
    </source>
</evidence>
<name>A0AAU9CQW3_9LACO</name>
<comment type="pathway">
    <text evidence="10">Lipid metabolism; phospholipid metabolism.</text>
</comment>
<keyword evidence="5 10" id="KW-1133">Transmembrane helix</keyword>
<keyword evidence="6 10" id="KW-0443">Lipid metabolism</keyword>
<feature type="transmembrane region" description="Helical" evidence="10">
    <location>
        <begin position="6"/>
        <end position="30"/>
    </location>
</feature>
<keyword evidence="11" id="KW-0012">Acyltransferase</keyword>
<sequence length="209" mass="23406">MSKSLIFIILCLIAYLIGSIPFGVLVGKIFKHTDIRNYGSHSIGTTNAYRVLGFKLGSLVLIFDMLKGTLGASLPIFFGNYPHYYIIICGFFAVLGHTFSIFLKFKGGKAVATGAGILLAYEPLLFVLTWIVFLTTVFITSAVSVASILGFIFVNIMSFFIYKDPILSTIAFILLIIVIYRHRENIKRIKKGQENLVPFGLIYWNKNKK</sequence>
<dbReference type="HAMAP" id="MF_01043">
    <property type="entry name" value="PlsY"/>
    <property type="match status" value="1"/>
</dbReference>
<evidence type="ECO:0000256" key="1">
    <source>
        <dbReference type="ARBA" id="ARBA00022475"/>
    </source>
</evidence>
<evidence type="ECO:0000256" key="9">
    <source>
        <dbReference type="ARBA" id="ARBA00023264"/>
    </source>
</evidence>
<gene>
    <name evidence="10 11" type="primary">plsY</name>
    <name evidence="11" type="ORF">KIMC2_08860</name>
</gene>
<dbReference type="Proteomes" id="UP001321804">
    <property type="component" value="Chromosome"/>
</dbReference>
<feature type="transmembrane region" description="Helical" evidence="10">
    <location>
        <begin position="124"/>
        <end position="154"/>
    </location>
</feature>
<comment type="subcellular location">
    <subcellularLocation>
        <location evidence="10">Cell membrane</location>
        <topology evidence="10">Multi-pass membrane protein</topology>
    </subcellularLocation>
</comment>
<comment type="subunit">
    <text evidence="10">Probably interacts with PlsX.</text>
</comment>
<dbReference type="EC" id="2.3.1.275" evidence="10"/>
<evidence type="ECO:0000256" key="7">
    <source>
        <dbReference type="ARBA" id="ARBA00023136"/>
    </source>
</evidence>
<evidence type="ECO:0000256" key="2">
    <source>
        <dbReference type="ARBA" id="ARBA00022516"/>
    </source>
</evidence>
<dbReference type="NCBIfam" id="TIGR00023">
    <property type="entry name" value="glycerol-3-phosphate 1-O-acyltransferase PlsY"/>
    <property type="match status" value="1"/>
</dbReference>
<keyword evidence="8 10" id="KW-0594">Phospholipid biosynthesis</keyword>
<evidence type="ECO:0000256" key="6">
    <source>
        <dbReference type="ARBA" id="ARBA00023098"/>
    </source>
</evidence>
<accession>A0AAU9CQW3</accession>
<comment type="catalytic activity">
    <reaction evidence="10">
        <text>an acyl phosphate + sn-glycerol 3-phosphate = a 1-acyl-sn-glycero-3-phosphate + phosphate</text>
        <dbReference type="Rhea" id="RHEA:34075"/>
        <dbReference type="ChEBI" id="CHEBI:43474"/>
        <dbReference type="ChEBI" id="CHEBI:57597"/>
        <dbReference type="ChEBI" id="CHEBI:57970"/>
        <dbReference type="ChEBI" id="CHEBI:59918"/>
        <dbReference type="EC" id="2.3.1.275"/>
    </reaction>
</comment>
<reference evidence="11 12" key="1">
    <citation type="journal article" date="2023" name="Microbiol. Spectr.">
        <title>Symbiosis of Carpenter Bees with Uncharacterized Lactic Acid Bacteria Showing NAD Auxotrophy.</title>
        <authorList>
            <person name="Kawasaki S."/>
            <person name="Ozawa K."/>
            <person name="Mori T."/>
            <person name="Yamamoto A."/>
            <person name="Ito M."/>
            <person name="Ohkuma M."/>
            <person name="Sakamoto M."/>
            <person name="Matsutani M."/>
        </authorList>
    </citation>
    <scope>NUCLEOTIDE SEQUENCE [LARGE SCALE GENOMIC DNA]</scope>
    <source>
        <strain evidence="11 12">KimC2</strain>
    </source>
</reference>
<keyword evidence="12" id="KW-1185">Reference proteome</keyword>
<dbReference type="InterPro" id="IPR003811">
    <property type="entry name" value="G3P_acylTferase_PlsY"/>
</dbReference>
<evidence type="ECO:0000256" key="8">
    <source>
        <dbReference type="ARBA" id="ARBA00023209"/>
    </source>
</evidence>
<evidence type="ECO:0000256" key="5">
    <source>
        <dbReference type="ARBA" id="ARBA00022989"/>
    </source>
</evidence>
<evidence type="ECO:0000256" key="3">
    <source>
        <dbReference type="ARBA" id="ARBA00022679"/>
    </source>
</evidence>
<dbReference type="PANTHER" id="PTHR30309:SF0">
    <property type="entry name" value="GLYCEROL-3-PHOSPHATE ACYLTRANSFERASE-RELATED"/>
    <property type="match status" value="1"/>
</dbReference>
<dbReference type="GO" id="GO:0005886">
    <property type="term" value="C:plasma membrane"/>
    <property type="evidence" value="ECO:0007669"/>
    <property type="project" value="UniProtKB-SubCell"/>
</dbReference>
<dbReference type="SMART" id="SM01207">
    <property type="entry name" value="G3P_acyltransf"/>
    <property type="match status" value="1"/>
</dbReference>
<keyword evidence="4 10" id="KW-0812">Transmembrane</keyword>
<feature type="transmembrane region" description="Helical" evidence="10">
    <location>
        <begin position="84"/>
        <end position="103"/>
    </location>
</feature>
<keyword evidence="1 10" id="KW-1003">Cell membrane</keyword>
<feature type="transmembrane region" description="Helical" evidence="10">
    <location>
        <begin position="51"/>
        <end position="78"/>
    </location>
</feature>
<dbReference type="Pfam" id="PF02660">
    <property type="entry name" value="G3P_acyltransf"/>
    <property type="match status" value="1"/>
</dbReference>
<dbReference type="AlphaFoldDB" id="A0AAU9CQW3"/>
<keyword evidence="2 10" id="KW-0444">Lipid biosynthesis</keyword>
<feature type="transmembrane region" description="Helical" evidence="10">
    <location>
        <begin position="160"/>
        <end position="180"/>
    </location>
</feature>
<dbReference type="GO" id="GO:0043772">
    <property type="term" value="F:acyl-phosphate glycerol-3-phosphate acyltransferase activity"/>
    <property type="evidence" value="ECO:0007669"/>
    <property type="project" value="UniProtKB-UniRule"/>
</dbReference>
<protein>
    <recommendedName>
        <fullName evidence="10">Glycerol-3-phosphate acyltransferase</fullName>
    </recommendedName>
    <alternativeName>
        <fullName evidence="10">Acyl-PO4 G3P acyltransferase</fullName>
    </alternativeName>
    <alternativeName>
        <fullName evidence="10">Acyl-phosphate--glycerol-3-phosphate acyltransferase</fullName>
    </alternativeName>
    <alternativeName>
        <fullName evidence="10">G3P acyltransferase</fullName>
        <shortName evidence="10">GPAT</shortName>
        <ecNumber evidence="10">2.3.1.275</ecNumber>
    </alternativeName>
    <alternativeName>
        <fullName evidence="10">Lysophosphatidic acid synthase</fullName>
        <shortName evidence="10">LPA synthase</shortName>
    </alternativeName>
</protein>
<organism evidence="11 12">
    <name type="scientific">Xylocopilactobacillus apis</name>
    <dbReference type="NCBI Taxonomy" id="2932183"/>
    <lineage>
        <taxon>Bacteria</taxon>
        <taxon>Bacillati</taxon>
        <taxon>Bacillota</taxon>
        <taxon>Bacilli</taxon>
        <taxon>Lactobacillales</taxon>
        <taxon>Lactobacillaceae</taxon>
        <taxon>Xylocopilactobacillus</taxon>
    </lineage>
</organism>
<keyword evidence="9 10" id="KW-1208">Phospholipid metabolism</keyword>
<keyword evidence="7 10" id="KW-0472">Membrane</keyword>
<comment type="function">
    <text evidence="10">Catalyzes the transfer of an acyl group from acyl-phosphate (acyl-PO(4)) to glycerol-3-phosphate (G3P) to form lysophosphatidic acid (LPA). This enzyme utilizes acyl-phosphate as fatty acyl donor, but not acyl-CoA or acyl-ACP.</text>
</comment>
<dbReference type="PANTHER" id="PTHR30309">
    <property type="entry name" value="INNER MEMBRANE PROTEIN YGIH"/>
    <property type="match status" value="1"/>
</dbReference>
<evidence type="ECO:0000313" key="11">
    <source>
        <dbReference type="EMBL" id="BDR56324.1"/>
    </source>
</evidence>
<evidence type="ECO:0000256" key="10">
    <source>
        <dbReference type="HAMAP-Rule" id="MF_01043"/>
    </source>
</evidence>
<proteinExistence type="inferred from homology"/>
<dbReference type="GO" id="GO:0008654">
    <property type="term" value="P:phospholipid biosynthetic process"/>
    <property type="evidence" value="ECO:0007669"/>
    <property type="project" value="UniProtKB-UniRule"/>
</dbReference>
<dbReference type="RefSeq" id="WP_317698236.1">
    <property type="nucleotide sequence ID" value="NZ_AP026801.1"/>
</dbReference>
<dbReference type="KEGG" id="xak:KIMC2_08860"/>
<dbReference type="EMBL" id="AP026801">
    <property type="protein sequence ID" value="BDR56324.1"/>
    <property type="molecule type" value="Genomic_DNA"/>
</dbReference>
<keyword evidence="3 10" id="KW-0808">Transferase</keyword>